<dbReference type="EMBL" id="WOFH01000020">
    <property type="protein sequence ID" value="MUN42399.1"/>
    <property type="molecule type" value="Genomic_DNA"/>
</dbReference>
<evidence type="ECO:0000313" key="8">
    <source>
        <dbReference type="EMBL" id="MUN42399.1"/>
    </source>
</evidence>
<dbReference type="RefSeq" id="WP_156222013.1">
    <property type="nucleotide sequence ID" value="NZ_WOFH01000020.1"/>
</dbReference>
<evidence type="ECO:0000313" key="9">
    <source>
        <dbReference type="Proteomes" id="UP000432015"/>
    </source>
</evidence>
<evidence type="ECO:0000256" key="6">
    <source>
        <dbReference type="SAM" id="MobiDB-lite"/>
    </source>
</evidence>
<feature type="transmembrane region" description="Helical" evidence="7">
    <location>
        <begin position="20"/>
        <end position="47"/>
    </location>
</feature>
<dbReference type="Proteomes" id="UP000432015">
    <property type="component" value="Unassembled WGS sequence"/>
</dbReference>
<evidence type="ECO:0000256" key="7">
    <source>
        <dbReference type="SAM" id="Phobius"/>
    </source>
</evidence>
<keyword evidence="3 7" id="KW-0812">Transmembrane</keyword>
<comment type="caution">
    <text evidence="8">The sequence shown here is derived from an EMBL/GenBank/DDBJ whole genome shotgun (WGS) entry which is preliminary data.</text>
</comment>
<dbReference type="InterPro" id="IPR001123">
    <property type="entry name" value="LeuE-type"/>
</dbReference>
<proteinExistence type="predicted"/>
<evidence type="ECO:0000256" key="1">
    <source>
        <dbReference type="ARBA" id="ARBA00004651"/>
    </source>
</evidence>
<evidence type="ECO:0008006" key="10">
    <source>
        <dbReference type="Google" id="ProtNLM"/>
    </source>
</evidence>
<evidence type="ECO:0000256" key="4">
    <source>
        <dbReference type="ARBA" id="ARBA00022989"/>
    </source>
</evidence>
<keyword evidence="2" id="KW-1003">Cell membrane</keyword>
<evidence type="ECO:0000256" key="2">
    <source>
        <dbReference type="ARBA" id="ARBA00022475"/>
    </source>
</evidence>
<keyword evidence="5 7" id="KW-0472">Membrane</keyword>
<reference evidence="8 9" key="1">
    <citation type="submission" date="2019-11" db="EMBL/GenBank/DDBJ databases">
        <authorList>
            <person name="Cao P."/>
        </authorList>
    </citation>
    <scope>NUCLEOTIDE SEQUENCE [LARGE SCALE GENOMIC DNA]</scope>
    <source>
        <strain evidence="8 9">NEAU-AAG5</strain>
    </source>
</reference>
<dbReference type="Pfam" id="PF01810">
    <property type="entry name" value="LysE"/>
    <property type="match status" value="1"/>
</dbReference>
<organism evidence="8 9">
    <name type="scientific">Actinomadura litoris</name>
    <dbReference type="NCBI Taxonomy" id="2678616"/>
    <lineage>
        <taxon>Bacteria</taxon>
        <taxon>Bacillati</taxon>
        <taxon>Actinomycetota</taxon>
        <taxon>Actinomycetes</taxon>
        <taxon>Streptosporangiales</taxon>
        <taxon>Thermomonosporaceae</taxon>
        <taxon>Actinomadura</taxon>
    </lineage>
</organism>
<dbReference type="PANTHER" id="PTHR30086:SF17">
    <property type="entry name" value="LYSE FAMILY TRANSLOCATOR"/>
    <property type="match status" value="1"/>
</dbReference>
<accession>A0A7K1LD97</accession>
<evidence type="ECO:0000256" key="5">
    <source>
        <dbReference type="ARBA" id="ARBA00023136"/>
    </source>
</evidence>
<dbReference type="PANTHER" id="PTHR30086">
    <property type="entry name" value="ARGININE EXPORTER PROTEIN ARGO"/>
    <property type="match status" value="1"/>
</dbReference>
<keyword evidence="9" id="KW-1185">Reference proteome</keyword>
<keyword evidence="4 7" id="KW-1133">Transmembrane helix</keyword>
<dbReference type="GO" id="GO:0015171">
    <property type="term" value="F:amino acid transmembrane transporter activity"/>
    <property type="evidence" value="ECO:0007669"/>
    <property type="project" value="TreeGrafter"/>
</dbReference>
<name>A0A7K1LD97_9ACTN</name>
<dbReference type="GO" id="GO:0005886">
    <property type="term" value="C:plasma membrane"/>
    <property type="evidence" value="ECO:0007669"/>
    <property type="project" value="UniProtKB-SubCell"/>
</dbReference>
<comment type="subcellular location">
    <subcellularLocation>
        <location evidence="1">Cell membrane</location>
        <topology evidence="1">Multi-pass membrane protein</topology>
    </subcellularLocation>
</comment>
<gene>
    <name evidence="8" type="ORF">GNZ18_38290</name>
</gene>
<protein>
    <recommendedName>
        <fullName evidence="10">Threonine/homoserine/homoserine lactone efflux protein</fullName>
    </recommendedName>
</protein>
<feature type="transmembrane region" description="Helical" evidence="7">
    <location>
        <begin position="180"/>
        <end position="201"/>
    </location>
</feature>
<evidence type="ECO:0000256" key="3">
    <source>
        <dbReference type="ARBA" id="ARBA00022692"/>
    </source>
</evidence>
<feature type="transmembrane region" description="Helical" evidence="7">
    <location>
        <begin position="54"/>
        <end position="77"/>
    </location>
</feature>
<dbReference type="AlphaFoldDB" id="A0A7K1LD97"/>
<feature type="transmembrane region" description="Helical" evidence="7">
    <location>
        <begin position="143"/>
        <end position="168"/>
    </location>
</feature>
<feature type="region of interest" description="Disordered" evidence="6">
    <location>
        <begin position="87"/>
        <end position="108"/>
    </location>
</feature>
<sequence>MPGADTILVFRTSRAYGVRTGLTTAVGVVTGPVIWGALSGIGVALLIARNHAVYTLLALAGAAYLLYLAAGCFRAAVTGSTALADAQPAGTDPAGTDGAPPERAGAGPSSPYVTGLLTNLLNPKIGVFYVSVMPGLFQKRPDLWVGGSLGLIQSSMGLLFLGGVALAAGRARRYLASRRASRVVEVLAGGCLLVFALYVVWSVLHSTPAVDATGP</sequence>